<keyword evidence="3" id="KW-0067">ATP-binding</keyword>
<dbReference type="InterPro" id="IPR027417">
    <property type="entry name" value="P-loop_NTPase"/>
</dbReference>
<proteinExistence type="predicted"/>
<evidence type="ECO:0000259" key="2">
    <source>
        <dbReference type="Pfam" id="PF18149"/>
    </source>
</evidence>
<evidence type="ECO:0000313" key="3">
    <source>
        <dbReference type="EMBL" id="EGG24785.1"/>
    </source>
</evidence>
<dbReference type="STRING" id="1054147.F4PGF1"/>
<keyword evidence="3" id="KW-0347">Helicase</keyword>
<dbReference type="EMBL" id="GL883006">
    <property type="protein sequence ID" value="EGG24785.1"/>
    <property type="molecule type" value="Genomic_DNA"/>
</dbReference>
<dbReference type="GeneID" id="14877242"/>
<dbReference type="GO" id="GO:0004386">
    <property type="term" value="F:helicase activity"/>
    <property type="evidence" value="ECO:0007669"/>
    <property type="project" value="UniProtKB-KW"/>
</dbReference>
<evidence type="ECO:0000256" key="1">
    <source>
        <dbReference type="SAM" id="MobiDB-lite"/>
    </source>
</evidence>
<sequence>MVLNKGSTLPTTISDYLRFPQSQQQSTTTTTDYIKLDELVAHRNSLYQKKKEEKKRAAGVKLLSGQLAWGYFSNDKLSAGEQKQNRATYNKFLDIIMKFVDNDEIPSDELHAASYEVFMMLGNPDKDDVFKQQSLKQLFGSGFKLNLYAALKQHVDQLLTVKNPYQANSAGAREASAIINDTDSQEWGNSFIKLNSVDELFIDIPYQNQEELDMQQEAASASMSSKKEEEIFIVKKTSKKQPQQRQPQQQPQQQQSQKSKFNDQWLIEKCLDTLKASKNIEEDLINILGFDHLDFVGDLVTNKSSVLHAIQNPTTTVKQQVTGKEKQSSNSKKGGQQNNKNDLYDAEEFEQFIPNPKQNIPANLQPQTEFKGKDLNVDAAMFSKVALPSNLIKKECGTHTEMTIPHSKPKPFAENEKLIPITDIDKRSRAAFGKIQSLNRIQSRVFDVAYKTNENLLICAPTGAVWKVVGIPGHCGQRVDRRHAAHAKGAARDTDHHHHSRKMGRCD</sequence>
<feature type="region of interest" description="Disordered" evidence="1">
    <location>
        <begin position="316"/>
        <end position="340"/>
    </location>
</feature>
<feature type="compositionally biased region" description="Basic residues" evidence="1">
    <location>
        <begin position="497"/>
        <end position="507"/>
    </location>
</feature>
<dbReference type="Proteomes" id="UP000007797">
    <property type="component" value="Unassembled WGS sequence"/>
</dbReference>
<organism evidence="3 4">
    <name type="scientific">Cavenderia fasciculata</name>
    <name type="common">Slime mold</name>
    <name type="synonym">Dictyostelium fasciculatum</name>
    <dbReference type="NCBI Taxonomy" id="261658"/>
    <lineage>
        <taxon>Eukaryota</taxon>
        <taxon>Amoebozoa</taxon>
        <taxon>Evosea</taxon>
        <taxon>Eumycetozoa</taxon>
        <taxon>Dictyostelia</taxon>
        <taxon>Acytosteliales</taxon>
        <taxon>Cavenderiaceae</taxon>
        <taxon>Cavenderia</taxon>
    </lineage>
</organism>
<feature type="domain" description="Brr2 N-terminal helicase PWI" evidence="2">
    <location>
        <begin position="264"/>
        <end position="315"/>
    </location>
</feature>
<dbReference type="KEGG" id="dfa:DFA_03029"/>
<dbReference type="RefSeq" id="XP_004362636.1">
    <property type="nucleotide sequence ID" value="XM_004362579.1"/>
</dbReference>
<keyword evidence="3" id="KW-0547">Nucleotide-binding</keyword>
<keyword evidence="3" id="KW-0378">Hydrolase</keyword>
<protein>
    <submittedName>
        <fullName evidence="3">DEAD/DEAH box helicase</fullName>
    </submittedName>
</protein>
<dbReference type="Pfam" id="PF18149">
    <property type="entry name" value="Helicase_PWI"/>
    <property type="match status" value="1"/>
</dbReference>
<gene>
    <name evidence="3" type="ORF">DFA_03029</name>
</gene>
<evidence type="ECO:0000313" key="4">
    <source>
        <dbReference type="Proteomes" id="UP000007797"/>
    </source>
</evidence>
<feature type="region of interest" description="Disordered" evidence="1">
    <location>
        <begin position="237"/>
        <end position="260"/>
    </location>
</feature>
<keyword evidence="4" id="KW-1185">Reference proteome</keyword>
<dbReference type="Gene3D" id="3.40.50.300">
    <property type="entry name" value="P-loop containing nucleotide triphosphate hydrolases"/>
    <property type="match status" value="1"/>
</dbReference>
<feature type="region of interest" description="Disordered" evidence="1">
    <location>
        <begin position="480"/>
        <end position="507"/>
    </location>
</feature>
<dbReference type="AlphaFoldDB" id="F4PGF1"/>
<feature type="compositionally biased region" description="Low complexity" evidence="1">
    <location>
        <begin position="240"/>
        <end position="259"/>
    </location>
</feature>
<reference evidence="4" key="1">
    <citation type="journal article" date="2011" name="Genome Res.">
        <title>Phylogeny-wide analysis of social amoeba genomes highlights ancient origins for complex intercellular communication.</title>
        <authorList>
            <person name="Heidel A.J."/>
            <person name="Lawal H.M."/>
            <person name="Felder M."/>
            <person name="Schilde C."/>
            <person name="Helps N.R."/>
            <person name="Tunggal B."/>
            <person name="Rivero F."/>
            <person name="John U."/>
            <person name="Schleicher M."/>
            <person name="Eichinger L."/>
            <person name="Platzer M."/>
            <person name="Noegel A.A."/>
            <person name="Schaap P."/>
            <person name="Gloeckner G."/>
        </authorList>
    </citation>
    <scope>NUCLEOTIDE SEQUENCE [LARGE SCALE GENOMIC DNA]</scope>
    <source>
        <strain evidence="4">SH3</strain>
    </source>
</reference>
<accession>F4PGF1</accession>
<name>F4PGF1_CACFS</name>
<feature type="compositionally biased region" description="Low complexity" evidence="1">
    <location>
        <begin position="328"/>
        <end position="340"/>
    </location>
</feature>
<dbReference type="OrthoDB" id="3201040at2759"/>
<dbReference type="InterPro" id="IPR041094">
    <property type="entry name" value="Brr2_helicase_PWI"/>
</dbReference>